<dbReference type="RefSeq" id="XP_021868828.1">
    <property type="nucleotide sequence ID" value="XM_022012057.1"/>
</dbReference>
<name>A0A1Y1UBV2_9TREE</name>
<comment type="caution">
    <text evidence="2">The sequence shown here is derived from an EMBL/GenBank/DDBJ whole genome shotgun (WGS) entry which is preliminary data.</text>
</comment>
<gene>
    <name evidence="2" type="ORF">BD324DRAFT_160484</name>
</gene>
<feature type="region of interest" description="Disordered" evidence="1">
    <location>
        <begin position="1"/>
        <end position="45"/>
    </location>
</feature>
<sequence>MEADRSAIKRSRSASSSSSISDISSRSLSFSPPPKYHRGSTSNSTKFTCSLEPTCSGPGRSSSYATSEELSRHHDAFHKWVCRTLVRDKADEPATPTNGPSKKMTECCKAFPEERLLSLHQAETHDPIIQERQNRGDKIFECFLPKGQCQKTFLTPAKRRRHLIDKHHYPKDYFFSITNHGVSLCDCAHVDDVRSIAWSRKMV</sequence>
<protein>
    <recommendedName>
        <fullName evidence="4">C2H2-type domain-containing protein</fullName>
    </recommendedName>
</protein>
<reference evidence="2 3" key="1">
    <citation type="submission" date="2017-03" db="EMBL/GenBank/DDBJ databases">
        <title>Widespread Adenine N6-methylation of Active Genes in Fungi.</title>
        <authorList>
            <consortium name="DOE Joint Genome Institute"/>
            <person name="Mondo S.J."/>
            <person name="Dannebaum R.O."/>
            <person name="Kuo R.C."/>
            <person name="Louie K.B."/>
            <person name="Bewick A.J."/>
            <person name="Labutti K."/>
            <person name="Haridas S."/>
            <person name="Kuo A."/>
            <person name="Salamov A."/>
            <person name="Ahrendt S.R."/>
            <person name="Lau R."/>
            <person name="Bowen B.P."/>
            <person name="Lipzen A."/>
            <person name="Sullivan W."/>
            <person name="Andreopoulos W.B."/>
            <person name="Clum A."/>
            <person name="Lindquist E."/>
            <person name="Daum C."/>
            <person name="Northen T.R."/>
            <person name="Ramamoorthy G."/>
            <person name="Schmitz R.J."/>
            <person name="Gryganskyi A."/>
            <person name="Culley D."/>
            <person name="Magnuson J."/>
            <person name="James T.Y."/>
            <person name="O'Malley M.A."/>
            <person name="Stajich J.E."/>
            <person name="Spatafora J.W."/>
            <person name="Visel A."/>
            <person name="Grigoriev I.V."/>
        </authorList>
    </citation>
    <scope>NUCLEOTIDE SEQUENCE [LARGE SCALE GENOMIC DNA]</scope>
    <source>
        <strain evidence="2 3">NRRL Y-17943</strain>
    </source>
</reference>
<dbReference type="Proteomes" id="UP000193218">
    <property type="component" value="Unassembled WGS sequence"/>
</dbReference>
<dbReference type="InParanoid" id="A0A1Y1UBV2"/>
<accession>A0A1Y1UBV2</accession>
<evidence type="ECO:0000313" key="3">
    <source>
        <dbReference type="Proteomes" id="UP000193218"/>
    </source>
</evidence>
<dbReference type="AlphaFoldDB" id="A0A1Y1UBV2"/>
<dbReference type="PANTHER" id="PTHR21354:SF0">
    <property type="entry name" value="ZINC FINGER PROTEIN 511"/>
    <property type="match status" value="1"/>
</dbReference>
<proteinExistence type="predicted"/>
<evidence type="ECO:0008006" key="4">
    <source>
        <dbReference type="Google" id="ProtNLM"/>
    </source>
</evidence>
<dbReference type="InterPro" id="IPR039258">
    <property type="entry name" value="ZNF511"/>
</dbReference>
<dbReference type="EMBL" id="NBSH01000014">
    <property type="protein sequence ID" value="ORX34565.1"/>
    <property type="molecule type" value="Genomic_DNA"/>
</dbReference>
<organism evidence="2 3">
    <name type="scientific">Kockovaella imperatae</name>
    <dbReference type="NCBI Taxonomy" id="4999"/>
    <lineage>
        <taxon>Eukaryota</taxon>
        <taxon>Fungi</taxon>
        <taxon>Dikarya</taxon>
        <taxon>Basidiomycota</taxon>
        <taxon>Agaricomycotina</taxon>
        <taxon>Tremellomycetes</taxon>
        <taxon>Tremellales</taxon>
        <taxon>Cuniculitremaceae</taxon>
        <taxon>Kockovaella</taxon>
    </lineage>
</organism>
<evidence type="ECO:0000256" key="1">
    <source>
        <dbReference type="SAM" id="MobiDB-lite"/>
    </source>
</evidence>
<dbReference type="GeneID" id="33553865"/>
<feature type="compositionally biased region" description="Low complexity" evidence="1">
    <location>
        <begin position="13"/>
        <end position="30"/>
    </location>
</feature>
<dbReference type="PANTHER" id="PTHR21354">
    <property type="entry name" value="ZINC FINGER PROTEIN 511"/>
    <property type="match status" value="1"/>
</dbReference>
<evidence type="ECO:0000313" key="2">
    <source>
        <dbReference type="EMBL" id="ORX34565.1"/>
    </source>
</evidence>
<keyword evidence="3" id="KW-1185">Reference proteome</keyword>
<dbReference type="OrthoDB" id="18440at2759"/>